<accession>A0A975SW88</accession>
<evidence type="ECO:0000313" key="3">
    <source>
        <dbReference type="EMBL" id="QWZ07082.1"/>
    </source>
</evidence>
<protein>
    <submittedName>
        <fullName evidence="3">NAD(P)H-binding protein</fullName>
    </submittedName>
</protein>
<dbReference type="PANTHER" id="PTHR12126">
    <property type="entry name" value="NADH-UBIQUINONE OXIDOREDUCTASE 39 KDA SUBUNIT-RELATED"/>
    <property type="match status" value="1"/>
</dbReference>
<evidence type="ECO:0000259" key="2">
    <source>
        <dbReference type="Pfam" id="PF13460"/>
    </source>
</evidence>
<keyword evidence="4" id="KW-1185">Reference proteome</keyword>
<evidence type="ECO:0000313" key="4">
    <source>
        <dbReference type="Proteomes" id="UP000683575"/>
    </source>
</evidence>
<dbReference type="GO" id="GO:0044877">
    <property type="term" value="F:protein-containing complex binding"/>
    <property type="evidence" value="ECO:0007669"/>
    <property type="project" value="TreeGrafter"/>
</dbReference>
<feature type="region of interest" description="Disordered" evidence="1">
    <location>
        <begin position="294"/>
        <end position="323"/>
    </location>
</feature>
<dbReference type="KEGG" id="nps:KRR39_16475"/>
<feature type="domain" description="NAD(P)-binding" evidence="2">
    <location>
        <begin position="7"/>
        <end position="110"/>
    </location>
</feature>
<dbReference type="InterPro" id="IPR016040">
    <property type="entry name" value="NAD(P)-bd_dom"/>
</dbReference>
<sequence>MRVLVTGATGYVGSRLIPTLLAQGYDVVAAIRKEGDVDAFAWVDDVDTTLFDIEEPDLVRSAVAGVDAVFYLVHSMGSGDFVAKDREAAQLVARSAEQAGVTRLVYLSGLVPAGDLSDHLRSRLQVEEVFLDGAVPAVVLRAAMVIGAGSTSFELLRRLSERVPVTPVPTWMRRRVQPVAVQDVVHLLACALRGEPRNRHYDVGGEEQVTYPELLRLFARVAGLRRRQVFVPLVPSALVGRVVSAITGMPRGTVSALVESLAHDMVCEEDDARTELAGGDHTFLPLEEALRRSLSPVPDGTEPDADPQAPAPTDPGWSGGSVTVRGSRILQAPRTVLAAVLLGVRTRRAERTEPDRLV</sequence>
<dbReference type="RefSeq" id="WP_216938593.1">
    <property type="nucleotide sequence ID" value="NZ_CP077062.1"/>
</dbReference>
<name>A0A975SW88_9ACTN</name>
<organism evidence="3 4">
    <name type="scientific">Nocardioides panacis</name>
    <dbReference type="NCBI Taxonomy" id="2849501"/>
    <lineage>
        <taxon>Bacteria</taxon>
        <taxon>Bacillati</taxon>
        <taxon>Actinomycetota</taxon>
        <taxon>Actinomycetes</taxon>
        <taxon>Propionibacteriales</taxon>
        <taxon>Nocardioidaceae</taxon>
        <taxon>Nocardioides</taxon>
    </lineage>
</organism>
<proteinExistence type="predicted"/>
<evidence type="ECO:0000256" key="1">
    <source>
        <dbReference type="SAM" id="MobiDB-lite"/>
    </source>
</evidence>
<dbReference type="Proteomes" id="UP000683575">
    <property type="component" value="Chromosome"/>
</dbReference>
<dbReference type="Pfam" id="PF13460">
    <property type="entry name" value="NAD_binding_10"/>
    <property type="match status" value="1"/>
</dbReference>
<dbReference type="InterPro" id="IPR051207">
    <property type="entry name" value="ComplexI_NDUFA9_subunit"/>
</dbReference>
<gene>
    <name evidence="3" type="ORF">KRR39_16475</name>
</gene>
<dbReference type="PANTHER" id="PTHR12126:SF11">
    <property type="entry name" value="NADH DEHYDROGENASE [UBIQUINONE] 1 ALPHA SUBCOMPLEX SUBUNIT 9, MITOCHONDRIAL"/>
    <property type="match status" value="1"/>
</dbReference>
<reference evidence="3" key="1">
    <citation type="submission" date="2021-06" db="EMBL/GenBank/DDBJ databases">
        <title>Complete genome sequence of Nocardioides sp. G188.</title>
        <authorList>
            <person name="Im W.-T."/>
        </authorList>
    </citation>
    <scope>NUCLEOTIDE SEQUENCE</scope>
    <source>
        <strain evidence="3">G188</strain>
    </source>
</reference>
<dbReference type="AlphaFoldDB" id="A0A975SW88"/>
<dbReference type="EMBL" id="CP077062">
    <property type="protein sequence ID" value="QWZ07082.1"/>
    <property type="molecule type" value="Genomic_DNA"/>
</dbReference>